<proteinExistence type="predicted"/>
<feature type="compositionally biased region" description="Basic residues" evidence="1">
    <location>
        <begin position="1"/>
        <end position="10"/>
    </location>
</feature>
<feature type="compositionally biased region" description="Polar residues" evidence="1">
    <location>
        <begin position="38"/>
        <end position="51"/>
    </location>
</feature>
<comment type="caution">
    <text evidence="2">The sequence shown here is derived from an EMBL/GenBank/DDBJ whole genome shotgun (WGS) entry which is preliminary data.</text>
</comment>
<feature type="region of interest" description="Disordered" evidence="1">
    <location>
        <begin position="1"/>
        <end position="51"/>
    </location>
</feature>
<accession>A0AAV5VQF4</accession>
<evidence type="ECO:0000313" key="3">
    <source>
        <dbReference type="Proteomes" id="UP001432322"/>
    </source>
</evidence>
<keyword evidence="3" id="KW-1185">Reference proteome</keyword>
<dbReference type="Proteomes" id="UP001432322">
    <property type="component" value="Unassembled WGS sequence"/>
</dbReference>
<gene>
    <name evidence="2" type="ORF">PFISCL1PPCAC_12093</name>
</gene>
<name>A0AAV5VQF4_9BILA</name>
<organism evidence="2 3">
    <name type="scientific">Pristionchus fissidentatus</name>
    <dbReference type="NCBI Taxonomy" id="1538716"/>
    <lineage>
        <taxon>Eukaryota</taxon>
        <taxon>Metazoa</taxon>
        <taxon>Ecdysozoa</taxon>
        <taxon>Nematoda</taxon>
        <taxon>Chromadorea</taxon>
        <taxon>Rhabditida</taxon>
        <taxon>Rhabditina</taxon>
        <taxon>Diplogasteromorpha</taxon>
        <taxon>Diplogasteroidea</taxon>
        <taxon>Neodiplogasteridae</taxon>
        <taxon>Pristionchus</taxon>
    </lineage>
</organism>
<feature type="compositionally biased region" description="Acidic residues" evidence="1">
    <location>
        <begin position="71"/>
        <end position="83"/>
    </location>
</feature>
<feature type="non-terminal residue" evidence="2">
    <location>
        <position position="1"/>
    </location>
</feature>
<sequence>ASTAVHHRFRLMPASRDDVTTSRETRENEMPSSSSSSLYTTTLESPRGSSWAQSAQHYLLQMLPTGPSTELQDDPDLSFELDPDLSFQESEVDKEMDTTTPPSPSTPIDFPAHVTGADSVVAQQQPQAVQTVQQLQQQ</sequence>
<dbReference type="AlphaFoldDB" id="A0AAV5VQF4"/>
<evidence type="ECO:0000313" key="2">
    <source>
        <dbReference type="EMBL" id="GMT20796.1"/>
    </source>
</evidence>
<feature type="compositionally biased region" description="Basic and acidic residues" evidence="1">
    <location>
        <begin position="15"/>
        <end position="29"/>
    </location>
</feature>
<reference evidence="2" key="1">
    <citation type="submission" date="2023-10" db="EMBL/GenBank/DDBJ databases">
        <title>Genome assembly of Pristionchus species.</title>
        <authorList>
            <person name="Yoshida K."/>
            <person name="Sommer R.J."/>
        </authorList>
    </citation>
    <scope>NUCLEOTIDE SEQUENCE</scope>
    <source>
        <strain evidence="2">RS5133</strain>
    </source>
</reference>
<dbReference type="EMBL" id="BTSY01000003">
    <property type="protein sequence ID" value="GMT20796.1"/>
    <property type="molecule type" value="Genomic_DNA"/>
</dbReference>
<protein>
    <submittedName>
        <fullName evidence="2">Uncharacterized protein</fullName>
    </submittedName>
</protein>
<feature type="region of interest" description="Disordered" evidence="1">
    <location>
        <begin position="63"/>
        <end position="112"/>
    </location>
</feature>
<evidence type="ECO:0000256" key="1">
    <source>
        <dbReference type="SAM" id="MobiDB-lite"/>
    </source>
</evidence>
<feature type="non-terminal residue" evidence="2">
    <location>
        <position position="138"/>
    </location>
</feature>